<dbReference type="PROSITE" id="PS00626">
    <property type="entry name" value="RCC1_2"/>
    <property type="match status" value="1"/>
</dbReference>
<keyword evidence="6" id="KW-1185">Reference proteome</keyword>
<dbReference type="SUPFAM" id="SSF50985">
    <property type="entry name" value="RCC1/BLIP-II"/>
    <property type="match status" value="1"/>
</dbReference>
<evidence type="ECO:0000256" key="3">
    <source>
        <dbReference type="SAM" id="MobiDB-lite"/>
    </source>
</evidence>
<accession>A0AAW1QD07</accession>
<feature type="repeat" description="RCC1" evidence="2">
    <location>
        <begin position="344"/>
        <end position="400"/>
    </location>
</feature>
<dbReference type="Proteomes" id="UP001438707">
    <property type="component" value="Unassembled WGS sequence"/>
</dbReference>
<comment type="caution">
    <text evidence="5">The sequence shown here is derived from an EMBL/GenBank/DDBJ whole genome shotgun (WGS) entry which is preliminary data.</text>
</comment>
<feature type="repeat" description="RCC1" evidence="2">
    <location>
        <begin position="292"/>
        <end position="343"/>
    </location>
</feature>
<dbReference type="AlphaFoldDB" id="A0AAW1QD07"/>
<dbReference type="Gene3D" id="2.130.10.30">
    <property type="entry name" value="Regulator of chromosome condensation 1/beta-lactamase-inhibitor protein II"/>
    <property type="match status" value="1"/>
</dbReference>
<dbReference type="Pfam" id="PF25390">
    <property type="entry name" value="WD40_RLD"/>
    <property type="match status" value="1"/>
</dbReference>
<feature type="repeat" description="RCC1" evidence="2">
    <location>
        <begin position="171"/>
        <end position="227"/>
    </location>
</feature>
<organism evidence="5 6">
    <name type="scientific">Apatococcus lobatus</name>
    <dbReference type="NCBI Taxonomy" id="904363"/>
    <lineage>
        <taxon>Eukaryota</taxon>
        <taxon>Viridiplantae</taxon>
        <taxon>Chlorophyta</taxon>
        <taxon>core chlorophytes</taxon>
        <taxon>Trebouxiophyceae</taxon>
        <taxon>Chlorellales</taxon>
        <taxon>Chlorellaceae</taxon>
        <taxon>Apatococcus</taxon>
    </lineage>
</organism>
<gene>
    <name evidence="5" type="ORF">WJX74_002113</name>
</gene>
<feature type="repeat" description="RCC1" evidence="2">
    <location>
        <begin position="103"/>
        <end position="170"/>
    </location>
</feature>
<protein>
    <recommendedName>
        <fullName evidence="4">RCC1-like domain-containing protein</fullName>
    </recommendedName>
</protein>
<dbReference type="EMBL" id="JALJOS010000049">
    <property type="protein sequence ID" value="KAK9819199.1"/>
    <property type="molecule type" value="Genomic_DNA"/>
</dbReference>
<evidence type="ECO:0000256" key="1">
    <source>
        <dbReference type="ARBA" id="ARBA00022737"/>
    </source>
</evidence>
<name>A0AAW1QD07_9CHLO</name>
<dbReference type="InterPro" id="IPR009091">
    <property type="entry name" value="RCC1/BLIP-II"/>
</dbReference>
<dbReference type="InterPro" id="IPR000408">
    <property type="entry name" value="Reg_chr_condens"/>
</dbReference>
<dbReference type="PANTHER" id="PTHR22872">
    <property type="entry name" value="BTK-BINDING PROTEIN-RELATED"/>
    <property type="match status" value="1"/>
</dbReference>
<dbReference type="InterPro" id="IPR051625">
    <property type="entry name" value="Signaling_Regulatory_Domain"/>
</dbReference>
<dbReference type="PROSITE" id="PS50012">
    <property type="entry name" value="RCC1_3"/>
    <property type="match status" value="7"/>
</dbReference>
<reference evidence="5 6" key="1">
    <citation type="journal article" date="2024" name="Nat. Commun.">
        <title>Phylogenomics reveals the evolutionary origins of lichenization in chlorophyte algae.</title>
        <authorList>
            <person name="Puginier C."/>
            <person name="Libourel C."/>
            <person name="Otte J."/>
            <person name="Skaloud P."/>
            <person name="Haon M."/>
            <person name="Grisel S."/>
            <person name="Petersen M."/>
            <person name="Berrin J.G."/>
            <person name="Delaux P.M."/>
            <person name="Dal Grande F."/>
            <person name="Keller J."/>
        </authorList>
    </citation>
    <scope>NUCLEOTIDE SEQUENCE [LARGE SCALE GENOMIC DNA]</scope>
    <source>
        <strain evidence="5 6">SAG 2145</strain>
    </source>
</reference>
<feature type="repeat" description="RCC1" evidence="2">
    <location>
        <begin position="51"/>
        <end position="102"/>
    </location>
</feature>
<feature type="region of interest" description="Disordered" evidence="3">
    <location>
        <begin position="1"/>
        <end position="46"/>
    </location>
</feature>
<evidence type="ECO:0000313" key="5">
    <source>
        <dbReference type="EMBL" id="KAK9819199.1"/>
    </source>
</evidence>
<sequence length="459" mass="48138">MPKKRAVPVDNAAAESDAEQPAKRVRKTAAADSTKPFPQPVSHPSHLKVPGDVFMLGTGDCGQFGLGEDVTEALRPNPSPLPGKKAIQIAACGMHSIALVEDGSVWTTGVNDEGALGRFTDGQAWEKADVSKQGSAGDQSTWARVSFPSAAGRIVQVSGGDSHSAALDEHGTVFAWGTFRGDSGVFGFAPGTRIALLPTAVVQPTCADEQVVRVVSGTDHILALTNDGSVLSWGSGLVGQLGRVGSRMQHPEETQLTPAAVPFKRTRGVKASSKIVDIAAGPYTCFVCTDDGHVFAWGLNNYGQLGFASKAPAYAPQLVKSLEGKKILEVGPGDHHTLARTQDGQLLSFGRPTYGRLGRKDVDPASDDGCSVPASVDGLEGQHVHHMSAGSAVSSCIAGDNQDAYLWGFGDSSQLGKGDDDSDELVPLKLKETKRFSNRKVLQVEMGGQHVGLLAVIRS</sequence>
<evidence type="ECO:0000313" key="6">
    <source>
        <dbReference type="Proteomes" id="UP001438707"/>
    </source>
</evidence>
<dbReference type="PROSITE" id="PS00625">
    <property type="entry name" value="RCC1_1"/>
    <property type="match status" value="1"/>
</dbReference>
<dbReference type="PRINTS" id="PR00633">
    <property type="entry name" value="RCCNDNSATION"/>
</dbReference>
<evidence type="ECO:0000256" key="2">
    <source>
        <dbReference type="PROSITE-ProRule" id="PRU00235"/>
    </source>
</evidence>
<evidence type="ECO:0000259" key="4">
    <source>
        <dbReference type="Pfam" id="PF25390"/>
    </source>
</evidence>
<dbReference type="InterPro" id="IPR058923">
    <property type="entry name" value="RCC1-like_dom"/>
</dbReference>
<feature type="domain" description="RCC1-like" evidence="4">
    <location>
        <begin position="52"/>
        <end position="451"/>
    </location>
</feature>
<feature type="repeat" description="RCC1" evidence="2">
    <location>
        <begin position="228"/>
        <end position="291"/>
    </location>
</feature>
<proteinExistence type="predicted"/>
<keyword evidence="1" id="KW-0677">Repeat</keyword>
<feature type="repeat" description="RCC1" evidence="2">
    <location>
        <begin position="402"/>
        <end position="457"/>
    </location>
</feature>